<dbReference type="Proteomes" id="UP000739284">
    <property type="component" value="Unassembled WGS sequence"/>
</dbReference>
<comment type="cofactor">
    <cofactor evidence="1">
        <name>pyridoxal 5'-phosphate</name>
        <dbReference type="ChEBI" id="CHEBI:597326"/>
    </cofactor>
</comment>
<organism evidence="5 6">
    <name type="scientific">Rahnella ecdela</name>
    <dbReference type="NCBI Taxonomy" id="2816250"/>
    <lineage>
        <taxon>Bacteria</taxon>
        <taxon>Pseudomonadati</taxon>
        <taxon>Pseudomonadota</taxon>
        <taxon>Gammaproteobacteria</taxon>
        <taxon>Enterobacterales</taxon>
        <taxon>Yersiniaceae</taxon>
        <taxon>Rahnella</taxon>
    </lineage>
</organism>
<accession>A0ABS6LFH0</accession>
<gene>
    <name evidence="5" type="ORF">J1784_11730</name>
</gene>
<dbReference type="InterPro" id="IPR027619">
    <property type="entry name" value="C-S_lyase_PatB-like"/>
</dbReference>
<evidence type="ECO:0000313" key="6">
    <source>
        <dbReference type="Proteomes" id="UP000739284"/>
    </source>
</evidence>
<feature type="domain" description="Aminotransferase class I/classII large" evidence="4">
    <location>
        <begin position="26"/>
        <end position="372"/>
    </location>
</feature>
<evidence type="ECO:0000256" key="1">
    <source>
        <dbReference type="ARBA" id="ARBA00001933"/>
    </source>
</evidence>
<dbReference type="NCBIfam" id="TIGR04350">
    <property type="entry name" value="C_S_lyase_PatB"/>
    <property type="match status" value="1"/>
</dbReference>
<dbReference type="PANTHER" id="PTHR43525">
    <property type="entry name" value="PROTEIN MALY"/>
    <property type="match status" value="1"/>
</dbReference>
<dbReference type="EMBL" id="JAFMOY010000125">
    <property type="protein sequence ID" value="MBU9845677.1"/>
    <property type="molecule type" value="Genomic_DNA"/>
</dbReference>
<keyword evidence="3 5" id="KW-0456">Lyase</keyword>
<reference evidence="5 6" key="1">
    <citation type="submission" date="2021-03" db="EMBL/GenBank/DDBJ databases">
        <title>Five novel Rahnella species.</title>
        <authorList>
            <person name="Brady C."/>
            <person name="Asselin J."/>
            <person name="Beer S."/>
            <person name="Bruberg M.B."/>
            <person name="Crampton B."/>
            <person name="Venter S."/>
            <person name="Arnold D."/>
            <person name="Denman S."/>
        </authorList>
    </citation>
    <scope>NUCLEOTIDE SEQUENCE [LARGE SCALE GENOMIC DNA]</scope>
    <source>
        <strain evidence="5 6">FRB 231</strain>
    </source>
</reference>
<dbReference type="GO" id="GO:0016829">
    <property type="term" value="F:lyase activity"/>
    <property type="evidence" value="ECO:0007669"/>
    <property type="project" value="UniProtKB-KW"/>
</dbReference>
<dbReference type="Pfam" id="PF00155">
    <property type="entry name" value="Aminotran_1_2"/>
    <property type="match status" value="1"/>
</dbReference>
<dbReference type="RefSeq" id="WP_217149365.1">
    <property type="nucleotide sequence ID" value="NZ_JAFMOY010000125.1"/>
</dbReference>
<evidence type="ECO:0000259" key="4">
    <source>
        <dbReference type="Pfam" id="PF00155"/>
    </source>
</evidence>
<name>A0ABS6LFH0_9GAMM</name>
<dbReference type="InterPro" id="IPR004839">
    <property type="entry name" value="Aminotransferase_I/II_large"/>
</dbReference>
<keyword evidence="6" id="KW-1185">Reference proteome</keyword>
<evidence type="ECO:0000256" key="3">
    <source>
        <dbReference type="ARBA" id="ARBA00023239"/>
    </source>
</evidence>
<proteinExistence type="predicted"/>
<dbReference type="CDD" id="cd00609">
    <property type="entry name" value="AAT_like"/>
    <property type="match status" value="1"/>
</dbReference>
<sequence>MTLNFDLWVDRSHSDSVKWNKYNNQDVIPLWVADTDFTSPPQVIKELQQRVAEGVFGYGFTPPELIDLVVSRLADRYGWAIEPEWIVWLPGLVCGLNVAVRANVALHETTLMPMPIYPPFMQAAQSEGRQFKSVNVREKQQRWVADFASAESQLDGSERLLMLCNPYNPGGTVYYREELLEQQEFARRHNLVVCSDEIHCDLILEPGLQHIPFASLNSDAEQRSITLLAPSKTFNLAGLGASMAIIPNPQLRRKFLDTSKGIVPHVNILAYVAATAAYRDGEEWLSAQLEYLRGNRELVTVRINAMPGLRMLAPEGTYLGWIDASALPVQDPYRFFVEAGIGFSGGAEFGAPGFVRINLGCQRALLEKAMDRMDAALQTLER</sequence>
<comment type="caution">
    <text evidence="5">The sequence shown here is derived from an EMBL/GenBank/DDBJ whole genome shotgun (WGS) entry which is preliminary data.</text>
</comment>
<protein>
    <submittedName>
        <fullName evidence="5">PatB family C-S lyase</fullName>
    </submittedName>
</protein>
<keyword evidence="2" id="KW-0663">Pyridoxal phosphate</keyword>
<evidence type="ECO:0000256" key="2">
    <source>
        <dbReference type="ARBA" id="ARBA00022898"/>
    </source>
</evidence>
<dbReference type="InterPro" id="IPR051798">
    <property type="entry name" value="Class-II_PLP-Dep_Aminotrans"/>
</dbReference>
<dbReference type="PANTHER" id="PTHR43525:SF1">
    <property type="entry name" value="PROTEIN MALY"/>
    <property type="match status" value="1"/>
</dbReference>
<evidence type="ECO:0000313" key="5">
    <source>
        <dbReference type="EMBL" id="MBU9845677.1"/>
    </source>
</evidence>